<proteinExistence type="predicted"/>
<organism evidence="1 2">
    <name type="scientific">Linnemannia elongata AG-77</name>
    <dbReference type="NCBI Taxonomy" id="1314771"/>
    <lineage>
        <taxon>Eukaryota</taxon>
        <taxon>Fungi</taxon>
        <taxon>Fungi incertae sedis</taxon>
        <taxon>Mucoromycota</taxon>
        <taxon>Mortierellomycotina</taxon>
        <taxon>Mortierellomycetes</taxon>
        <taxon>Mortierellales</taxon>
        <taxon>Mortierellaceae</taxon>
        <taxon>Linnemannia</taxon>
    </lineage>
</organism>
<sequence>MFLDLRCVCIFNNETKCPRRPSTQEMMQLLHRSISLARVWKLVELRATELLLPPLPWLPPPLPLLLVVLCLCRRRPPPCRILRRFSSSSTSGSKSS</sequence>
<evidence type="ECO:0000313" key="1">
    <source>
        <dbReference type="EMBL" id="OAQ34310.1"/>
    </source>
</evidence>
<accession>A0A197K9Z2</accession>
<dbReference type="AlphaFoldDB" id="A0A197K9Z2"/>
<feature type="non-terminal residue" evidence="1">
    <location>
        <position position="96"/>
    </location>
</feature>
<keyword evidence="2" id="KW-1185">Reference proteome</keyword>
<gene>
    <name evidence="1" type="ORF">K457DRAFT_28724</name>
</gene>
<reference evidence="1 2" key="1">
    <citation type="submission" date="2016-05" db="EMBL/GenBank/DDBJ databases">
        <title>Genome sequencing reveals origins of a unique bacterial endosymbiosis in the earliest lineages of terrestrial Fungi.</title>
        <authorList>
            <consortium name="DOE Joint Genome Institute"/>
            <person name="Uehling J."/>
            <person name="Gryganskyi A."/>
            <person name="Hameed K."/>
            <person name="Tschaplinski T."/>
            <person name="Misztal P."/>
            <person name="Wu S."/>
            <person name="Desiro A."/>
            <person name="Vande Pol N."/>
            <person name="Du Z.-Y."/>
            <person name="Zienkiewicz A."/>
            <person name="Zienkiewicz K."/>
            <person name="Morin E."/>
            <person name="Tisserant E."/>
            <person name="Splivallo R."/>
            <person name="Hainaut M."/>
            <person name="Henrissat B."/>
            <person name="Ohm R."/>
            <person name="Kuo A."/>
            <person name="Yan J."/>
            <person name="Lipzen A."/>
            <person name="Nolan M."/>
            <person name="Labutti K."/>
            <person name="Barry K."/>
            <person name="Goldstein A."/>
            <person name="Labbe J."/>
            <person name="Schadt C."/>
            <person name="Tuskan G."/>
            <person name="Grigoriev I."/>
            <person name="Martin F."/>
            <person name="Vilgalys R."/>
            <person name="Bonito G."/>
        </authorList>
    </citation>
    <scope>NUCLEOTIDE SEQUENCE [LARGE SCALE GENOMIC DNA]</scope>
    <source>
        <strain evidence="1 2">AG-77</strain>
    </source>
</reference>
<evidence type="ECO:0000313" key="2">
    <source>
        <dbReference type="Proteomes" id="UP000078512"/>
    </source>
</evidence>
<dbReference type="EMBL" id="KV442018">
    <property type="protein sequence ID" value="OAQ34310.1"/>
    <property type="molecule type" value="Genomic_DNA"/>
</dbReference>
<dbReference type="Proteomes" id="UP000078512">
    <property type="component" value="Unassembled WGS sequence"/>
</dbReference>
<name>A0A197K9Z2_9FUNG</name>
<protein>
    <submittedName>
        <fullName evidence="1">Uncharacterized protein</fullName>
    </submittedName>
</protein>